<dbReference type="STRING" id="1246581.A0A2H9TNH0"/>
<evidence type="ECO:0000313" key="4">
    <source>
        <dbReference type="EMBL" id="PJF19287.1"/>
    </source>
</evidence>
<dbReference type="AlphaFoldDB" id="A0A2H9TNH0"/>
<dbReference type="EMBL" id="MTSL01000071">
    <property type="protein sequence ID" value="PJF19287.1"/>
    <property type="molecule type" value="Genomic_DNA"/>
</dbReference>
<dbReference type="SUPFAM" id="SSF140102">
    <property type="entry name" value="ISY1 domain-like"/>
    <property type="match status" value="1"/>
</dbReference>
<keyword evidence="3" id="KW-0539">Nucleus</keyword>
<comment type="subcellular location">
    <subcellularLocation>
        <location evidence="1">Nucleus</location>
    </subcellularLocation>
</comment>
<dbReference type="PANTHER" id="PTHR13021">
    <property type="entry name" value="PRE-MRNA-SPLICING FACTOR ISY1"/>
    <property type="match status" value="1"/>
</dbReference>
<feature type="non-terminal residue" evidence="4">
    <location>
        <position position="239"/>
    </location>
</feature>
<dbReference type="Gene3D" id="1.10.287.660">
    <property type="entry name" value="Helix hairpin bin"/>
    <property type="match status" value="1"/>
</dbReference>
<dbReference type="Proteomes" id="UP000240830">
    <property type="component" value="Unassembled WGS sequence"/>
</dbReference>
<reference evidence="4 5" key="1">
    <citation type="submission" date="2016-10" db="EMBL/GenBank/DDBJ databases">
        <title>The genome of Paramicrosporidium saccamoebae is the missing link in understanding Cryptomycota and Microsporidia evolution.</title>
        <authorList>
            <person name="Quandt C.A."/>
            <person name="Beaudet D."/>
            <person name="Corsaro D."/>
            <person name="Michel R."/>
            <person name="Corradi N."/>
            <person name="James T."/>
        </authorList>
    </citation>
    <scope>NUCLEOTIDE SEQUENCE [LARGE SCALE GENOMIC DNA]</scope>
    <source>
        <strain evidence="4 5">KSL3</strain>
    </source>
</reference>
<protein>
    <submittedName>
        <fullName evidence="4">Pre-mRNA-splicing factor ISY1</fullName>
    </submittedName>
</protein>
<organism evidence="4 5">
    <name type="scientific">Paramicrosporidium saccamoebae</name>
    <dbReference type="NCBI Taxonomy" id="1246581"/>
    <lineage>
        <taxon>Eukaryota</taxon>
        <taxon>Fungi</taxon>
        <taxon>Fungi incertae sedis</taxon>
        <taxon>Cryptomycota</taxon>
        <taxon>Cryptomycota incertae sedis</taxon>
        <taxon>Paramicrosporidium</taxon>
    </lineage>
</organism>
<proteinExistence type="inferred from homology"/>
<keyword evidence="5" id="KW-1185">Reference proteome</keyword>
<gene>
    <name evidence="4" type="ORF">PSACC_00898</name>
</gene>
<comment type="similarity">
    <text evidence="2">Belongs to the ISY1 family.</text>
</comment>
<evidence type="ECO:0000256" key="1">
    <source>
        <dbReference type="ARBA" id="ARBA00004123"/>
    </source>
</evidence>
<evidence type="ECO:0000256" key="2">
    <source>
        <dbReference type="ARBA" id="ARBA00007002"/>
    </source>
</evidence>
<dbReference type="InterPro" id="IPR009360">
    <property type="entry name" value="Isy1"/>
</dbReference>
<sequence>MARNEEKAQSMLYRFRKAMQNEQEGWLNPTPNEPLLPTTCTSLPAALHARKELLKDISRKLSRIHDSTLEHPAIRALNDDLNRQIRKTHEWEERLRELGHTERDKTTKWGEDVLPEPGNVHGYLYFGRAKELPGVAELLNPKKEAATKLPPRILEMQRVADSEYFGIDSLEREEMRQKDERAVEEKLCITEESMSDWLTGLPVMLPPIGQLPQAVRIDVPTQTQVEQHLIERRRRELLR</sequence>
<dbReference type="Pfam" id="PF06246">
    <property type="entry name" value="Isy1"/>
    <property type="match status" value="1"/>
</dbReference>
<accession>A0A2H9TNH0</accession>
<dbReference type="InterPro" id="IPR037200">
    <property type="entry name" value="Isy1_sf"/>
</dbReference>
<comment type="caution">
    <text evidence="4">The sequence shown here is derived from an EMBL/GenBank/DDBJ whole genome shotgun (WGS) entry which is preliminary data.</text>
</comment>
<dbReference type="OrthoDB" id="1739576at2759"/>
<dbReference type="InterPro" id="IPR029012">
    <property type="entry name" value="Helix_hairpin_bin_sf"/>
</dbReference>
<dbReference type="GO" id="GO:0005634">
    <property type="term" value="C:nucleus"/>
    <property type="evidence" value="ECO:0007669"/>
    <property type="project" value="UniProtKB-SubCell"/>
</dbReference>
<name>A0A2H9TNH0_9FUNG</name>
<evidence type="ECO:0000256" key="3">
    <source>
        <dbReference type="ARBA" id="ARBA00023242"/>
    </source>
</evidence>
<evidence type="ECO:0000313" key="5">
    <source>
        <dbReference type="Proteomes" id="UP000240830"/>
    </source>
</evidence>
<dbReference type="GO" id="GO:0000350">
    <property type="term" value="P:generation of catalytic spliceosome for second transesterification step"/>
    <property type="evidence" value="ECO:0007669"/>
    <property type="project" value="InterPro"/>
</dbReference>